<dbReference type="InterPro" id="IPR036397">
    <property type="entry name" value="RNaseH_sf"/>
</dbReference>
<comment type="caution">
    <text evidence="1">The sequence shown here is derived from an EMBL/GenBank/DDBJ whole genome shotgun (WGS) entry which is preliminary data.</text>
</comment>
<dbReference type="GO" id="GO:0003676">
    <property type="term" value="F:nucleic acid binding"/>
    <property type="evidence" value="ECO:0007669"/>
    <property type="project" value="InterPro"/>
</dbReference>
<evidence type="ECO:0008006" key="3">
    <source>
        <dbReference type="Google" id="ProtNLM"/>
    </source>
</evidence>
<reference evidence="1 2" key="1">
    <citation type="journal article" date="2019" name="Sci. Rep.">
        <title>Orb-weaving spider Araneus ventricosus genome elucidates the spidroin gene catalogue.</title>
        <authorList>
            <person name="Kono N."/>
            <person name="Nakamura H."/>
            <person name="Ohtoshi R."/>
            <person name="Moran D.A.P."/>
            <person name="Shinohara A."/>
            <person name="Yoshida Y."/>
            <person name="Fujiwara M."/>
            <person name="Mori M."/>
            <person name="Tomita M."/>
            <person name="Arakawa K."/>
        </authorList>
    </citation>
    <scope>NUCLEOTIDE SEQUENCE [LARGE SCALE GENOMIC DNA]</scope>
</reference>
<dbReference type="PANTHER" id="PTHR47326">
    <property type="entry name" value="TRANSPOSABLE ELEMENT TC3 TRANSPOSASE-LIKE PROTEIN"/>
    <property type="match status" value="1"/>
</dbReference>
<gene>
    <name evidence="1" type="ORF">AVEN_100889_1</name>
</gene>
<evidence type="ECO:0000313" key="1">
    <source>
        <dbReference type="EMBL" id="GBL84027.1"/>
    </source>
</evidence>
<accession>A0A4Y2AWX2</accession>
<dbReference type="Gene3D" id="3.30.420.10">
    <property type="entry name" value="Ribonuclease H-like superfamily/Ribonuclease H"/>
    <property type="match status" value="1"/>
</dbReference>
<protein>
    <recommendedName>
        <fullName evidence="3">Tc1-like transposase DDE domain-containing protein</fullName>
    </recommendedName>
</protein>
<evidence type="ECO:0000313" key="2">
    <source>
        <dbReference type="Proteomes" id="UP000499080"/>
    </source>
</evidence>
<sequence>MAAASFIRVISRHGKVTKRYWMKPLAPPPDGKRWTPERVWFQHDGAPAHKTSAVKHYLVEEFEEQIIRYGGFQEWPPRSPELIPMAFFMWGYLKQYVYAISPPILQDLQRRITDACANVTPSMLHRVEREVQPRVGVSFLAVEEKFEHRK</sequence>
<dbReference type="PANTHER" id="PTHR47326:SF1">
    <property type="entry name" value="HTH PSQ-TYPE DOMAIN-CONTAINING PROTEIN"/>
    <property type="match status" value="1"/>
</dbReference>
<keyword evidence="2" id="KW-1185">Reference proteome</keyword>
<proteinExistence type="predicted"/>
<dbReference type="Proteomes" id="UP000499080">
    <property type="component" value="Unassembled WGS sequence"/>
</dbReference>
<name>A0A4Y2AWX2_ARAVE</name>
<dbReference type="EMBL" id="BGPR01000035">
    <property type="protein sequence ID" value="GBL84027.1"/>
    <property type="molecule type" value="Genomic_DNA"/>
</dbReference>
<organism evidence="1 2">
    <name type="scientific">Araneus ventricosus</name>
    <name type="common">Orbweaver spider</name>
    <name type="synonym">Epeira ventricosa</name>
    <dbReference type="NCBI Taxonomy" id="182803"/>
    <lineage>
        <taxon>Eukaryota</taxon>
        <taxon>Metazoa</taxon>
        <taxon>Ecdysozoa</taxon>
        <taxon>Arthropoda</taxon>
        <taxon>Chelicerata</taxon>
        <taxon>Arachnida</taxon>
        <taxon>Araneae</taxon>
        <taxon>Araneomorphae</taxon>
        <taxon>Entelegynae</taxon>
        <taxon>Araneoidea</taxon>
        <taxon>Araneidae</taxon>
        <taxon>Araneus</taxon>
    </lineage>
</organism>
<dbReference type="OrthoDB" id="90530at2759"/>
<dbReference type="AlphaFoldDB" id="A0A4Y2AWX2"/>